<organism evidence="1 2">
    <name type="scientific">Mesonia phycicola</name>
    <dbReference type="NCBI Taxonomy" id="579105"/>
    <lineage>
        <taxon>Bacteria</taxon>
        <taxon>Pseudomonadati</taxon>
        <taxon>Bacteroidota</taxon>
        <taxon>Flavobacteriia</taxon>
        <taxon>Flavobacteriales</taxon>
        <taxon>Flavobacteriaceae</taxon>
        <taxon>Mesonia</taxon>
    </lineage>
</organism>
<evidence type="ECO:0000313" key="1">
    <source>
        <dbReference type="EMBL" id="SHJ10675.1"/>
    </source>
</evidence>
<dbReference type="STRING" id="579105.SAMN04488096_10895"/>
<gene>
    <name evidence="1" type="ORF">SAMN04488096_10895</name>
</gene>
<dbReference type="PROSITE" id="PS51257">
    <property type="entry name" value="PROKAR_LIPOPROTEIN"/>
    <property type="match status" value="1"/>
</dbReference>
<protein>
    <submittedName>
        <fullName evidence="1">Uncharacterized protein</fullName>
    </submittedName>
</protein>
<reference evidence="1 2" key="1">
    <citation type="submission" date="2016-11" db="EMBL/GenBank/DDBJ databases">
        <authorList>
            <person name="Jaros S."/>
            <person name="Januszkiewicz K."/>
            <person name="Wedrychowicz H."/>
        </authorList>
    </citation>
    <scope>NUCLEOTIDE SEQUENCE [LARGE SCALE GENOMIC DNA]</scope>
    <source>
        <strain evidence="1 2">DSM 21425</strain>
    </source>
</reference>
<dbReference type="Proteomes" id="UP000184225">
    <property type="component" value="Unassembled WGS sequence"/>
</dbReference>
<name>A0A1M6GL71_9FLAO</name>
<dbReference type="AlphaFoldDB" id="A0A1M6GL71"/>
<keyword evidence="2" id="KW-1185">Reference proteome</keyword>
<dbReference type="OrthoDB" id="832379at2"/>
<dbReference type="RefSeq" id="WP_073152578.1">
    <property type="nucleotide sequence ID" value="NZ_FQYY01000008.1"/>
</dbReference>
<proteinExistence type="predicted"/>
<accession>A0A1M6GL71</accession>
<sequence>MKRLFLIIIISFTVLSCENEIIGLPAYEDVEIIEKESELSSYINRIASSDNPNEETISCIKFNYPLVIYLFDANQDYVSSNYINSGTEFSDFLNSIPINLQMGINYPLMTTDSNGNIIEIQNNQDLKESIETCVNEELIIACKNYLTGTNEGEAYDICYWEIKSFTNHTEFEGDLFSLSESGRLSFYHDNIRYDGSWLAHSDISEDNLYLNIFLKNNGELNFLNKDWEVLSGFNECCNFEITDGTNTILMQRICLAKCINYEIEICQEDPQQPLVVSLEKYIPCMFTINTEEFLDPIQFNFYETQDWATTATDSINLESYTLISNPQSLYLNRKSYYTGTNIDDIEITVEGVTDCN</sequence>
<evidence type="ECO:0000313" key="2">
    <source>
        <dbReference type="Proteomes" id="UP000184225"/>
    </source>
</evidence>
<dbReference type="EMBL" id="FQYY01000008">
    <property type="protein sequence ID" value="SHJ10675.1"/>
    <property type="molecule type" value="Genomic_DNA"/>
</dbReference>